<dbReference type="AlphaFoldDB" id="A0A921STC4"/>
<name>A0A921STC4_9FIRM</name>
<evidence type="ECO:0000256" key="1">
    <source>
        <dbReference type="SAM" id="Phobius"/>
    </source>
</evidence>
<dbReference type="Proteomes" id="UP000760668">
    <property type="component" value="Unassembled WGS sequence"/>
</dbReference>
<evidence type="ECO:0000313" key="4">
    <source>
        <dbReference type="Proteomes" id="UP000760668"/>
    </source>
</evidence>
<dbReference type="GO" id="GO:0006508">
    <property type="term" value="P:proteolysis"/>
    <property type="evidence" value="ECO:0007669"/>
    <property type="project" value="InterPro"/>
</dbReference>
<dbReference type="InterPro" id="IPR005151">
    <property type="entry name" value="Tail-specific_protease"/>
</dbReference>
<proteinExistence type="predicted"/>
<sequence length="439" mass="49128">MEAREPGQRKGKRRVVIAVLAVLVLVLAAAALLWVCSPLYIDPYRGTVQSDEPSLALEDVLTGEQAREDLDYLMTCLRERHPAWLDGSGRDAAAEEAYQQARSSIGDEISVLEFYRLAAGVAASLRDAHTTVSWRPDPDAPYYYIDTGVTIAQLGLPLTINGVPSEEVLAAYKAISSFELDEYVEHNFWTYGINYEPVLRTCGVDTSDGVDMTFQTETGVQTIHFDFAPLESSGGYPKPDYIMDARNNLAVFTLTSCVYDEEYCSTVAAFFQRVDFLGIENVIVDLRGNTGGNSLVANEFLRYLDVDQYRAWDCAVRYGWYLKWYRDQVYVNDRAEPTFDGSLYVLTDLNTFSSGMDFAMLVADNDLGTLVGEPCGNLPDSYGDLLRFLLPNSRLRFNVSYKKWCRIDREKAGEPITPDVLCPSEDALNRAYELIRGAA</sequence>
<feature type="transmembrane region" description="Helical" evidence="1">
    <location>
        <begin position="15"/>
        <end position="35"/>
    </location>
</feature>
<keyword evidence="1" id="KW-0472">Membrane</keyword>
<organism evidence="3 4">
    <name type="scientific">Pseudoflavonifractor capillosus</name>
    <dbReference type="NCBI Taxonomy" id="106588"/>
    <lineage>
        <taxon>Bacteria</taxon>
        <taxon>Bacillati</taxon>
        <taxon>Bacillota</taxon>
        <taxon>Clostridia</taxon>
        <taxon>Eubacteriales</taxon>
        <taxon>Oscillospiraceae</taxon>
        <taxon>Pseudoflavonifractor</taxon>
    </lineage>
</organism>
<dbReference type="RefSeq" id="WP_295369101.1">
    <property type="nucleotide sequence ID" value="NZ_DYUC01000085.1"/>
</dbReference>
<dbReference type="Pfam" id="PF03572">
    <property type="entry name" value="Peptidase_S41"/>
    <property type="match status" value="1"/>
</dbReference>
<feature type="domain" description="Tail specific protease" evidence="2">
    <location>
        <begin position="265"/>
        <end position="420"/>
    </location>
</feature>
<keyword evidence="1" id="KW-1133">Transmembrane helix</keyword>
<dbReference type="SUPFAM" id="SSF52096">
    <property type="entry name" value="ClpP/crotonase"/>
    <property type="match status" value="1"/>
</dbReference>
<dbReference type="Gene3D" id="3.90.226.10">
    <property type="entry name" value="2-enoyl-CoA Hydratase, Chain A, domain 1"/>
    <property type="match status" value="1"/>
</dbReference>
<reference evidence="3" key="1">
    <citation type="journal article" date="2021" name="PeerJ">
        <title>Extensive microbial diversity within the chicken gut microbiome revealed by metagenomics and culture.</title>
        <authorList>
            <person name="Gilroy R."/>
            <person name="Ravi A."/>
            <person name="Getino M."/>
            <person name="Pursley I."/>
            <person name="Horton D.L."/>
            <person name="Alikhan N.F."/>
            <person name="Baker D."/>
            <person name="Gharbi K."/>
            <person name="Hall N."/>
            <person name="Watson M."/>
            <person name="Adriaenssens E.M."/>
            <person name="Foster-Nyarko E."/>
            <person name="Jarju S."/>
            <person name="Secka A."/>
            <person name="Antonio M."/>
            <person name="Oren A."/>
            <person name="Chaudhuri R.R."/>
            <person name="La Ragione R."/>
            <person name="Hildebrand F."/>
            <person name="Pallen M.J."/>
        </authorList>
    </citation>
    <scope>NUCLEOTIDE SEQUENCE</scope>
    <source>
        <strain evidence="3">CHK179-5677</strain>
    </source>
</reference>
<dbReference type="GO" id="GO:0008236">
    <property type="term" value="F:serine-type peptidase activity"/>
    <property type="evidence" value="ECO:0007669"/>
    <property type="project" value="InterPro"/>
</dbReference>
<protein>
    <recommendedName>
        <fullName evidence="2">Tail specific protease domain-containing protein</fullName>
    </recommendedName>
</protein>
<evidence type="ECO:0000259" key="2">
    <source>
        <dbReference type="Pfam" id="PF03572"/>
    </source>
</evidence>
<evidence type="ECO:0000313" key="3">
    <source>
        <dbReference type="EMBL" id="HJG87069.1"/>
    </source>
</evidence>
<gene>
    <name evidence="3" type="ORF">K8V01_08620</name>
</gene>
<keyword evidence="1" id="KW-0812">Transmembrane</keyword>
<dbReference type="InterPro" id="IPR029045">
    <property type="entry name" value="ClpP/crotonase-like_dom_sf"/>
</dbReference>
<reference evidence="3" key="2">
    <citation type="submission" date="2021-09" db="EMBL/GenBank/DDBJ databases">
        <authorList>
            <person name="Gilroy R."/>
        </authorList>
    </citation>
    <scope>NUCLEOTIDE SEQUENCE</scope>
    <source>
        <strain evidence="3">CHK179-5677</strain>
    </source>
</reference>
<comment type="caution">
    <text evidence="3">The sequence shown here is derived from an EMBL/GenBank/DDBJ whole genome shotgun (WGS) entry which is preliminary data.</text>
</comment>
<accession>A0A921STC4</accession>
<dbReference type="EMBL" id="DYUC01000085">
    <property type="protein sequence ID" value="HJG87069.1"/>
    <property type="molecule type" value="Genomic_DNA"/>
</dbReference>